<keyword evidence="3" id="KW-0520">NAD</keyword>
<dbReference type="EMBL" id="QHJQ01000004">
    <property type="protein sequence ID" value="PXA04441.1"/>
    <property type="molecule type" value="Genomic_DNA"/>
</dbReference>
<dbReference type="OrthoDB" id="9801783at2"/>
<proteinExistence type="predicted"/>
<sequence length="309" mass="32645">MSAPLDKLPIAITCGDPAGVGPDVIESALNKDASLATEAVVIGPAHWLEDLHARTGVRTLPVGEASFDMKPGLPSVEGAALALEAMGAAAQGCQAGRYRGVVTGPVNKHWLNQTGFSFLGQTEFFAEAWGGEPTMAFVGEKLKVVLATWHMSLREVPDALDAACLEKAVARAYDLAKLYGVAEPRIGVCGLNPHAGEQGLLGNEEIEVMNPALDRLRENMPGLSSCLPGDTVFYRQLRGDFDVVVAAYHDQGLAALKTLEFDRAVNVTLGLPFVRTSPDHGTAFELAGQGRADVGSFAAAVRVLRELTA</sequence>
<protein>
    <submittedName>
        <fullName evidence="4">4-hydroxythreonine-4-phosphate dehydrogenase PdxA</fullName>
    </submittedName>
</protein>
<dbReference type="GO" id="GO:0046872">
    <property type="term" value="F:metal ion binding"/>
    <property type="evidence" value="ECO:0007669"/>
    <property type="project" value="UniProtKB-KW"/>
</dbReference>
<keyword evidence="1" id="KW-0479">Metal-binding</keyword>
<dbReference type="AlphaFoldDB" id="A0A317ZM26"/>
<name>A0A317ZM26_9BACT</name>
<evidence type="ECO:0000313" key="5">
    <source>
        <dbReference type="Proteomes" id="UP000247099"/>
    </source>
</evidence>
<gene>
    <name evidence="4" type="primary">pdxA</name>
    <name evidence="4" type="ORF">DDZ13_07890</name>
</gene>
<comment type="caution">
    <text evidence="4">The sequence shown here is derived from an EMBL/GenBank/DDBJ whole genome shotgun (WGS) entry which is preliminary data.</text>
</comment>
<dbReference type="SUPFAM" id="SSF53659">
    <property type="entry name" value="Isocitrate/Isopropylmalate dehydrogenase-like"/>
    <property type="match status" value="1"/>
</dbReference>
<dbReference type="InParanoid" id="A0A317ZM26"/>
<organism evidence="4 5">
    <name type="scientific">Coraliomargarita sinensis</name>
    <dbReference type="NCBI Taxonomy" id="2174842"/>
    <lineage>
        <taxon>Bacteria</taxon>
        <taxon>Pseudomonadati</taxon>
        <taxon>Verrucomicrobiota</taxon>
        <taxon>Opitutia</taxon>
        <taxon>Puniceicoccales</taxon>
        <taxon>Coraliomargaritaceae</taxon>
        <taxon>Coraliomargarita</taxon>
    </lineage>
</organism>
<dbReference type="FunCoup" id="A0A317ZM26">
    <property type="interactions" value="245"/>
</dbReference>
<dbReference type="Pfam" id="PF04166">
    <property type="entry name" value="PdxA"/>
    <property type="match status" value="1"/>
</dbReference>
<evidence type="ECO:0000256" key="1">
    <source>
        <dbReference type="ARBA" id="ARBA00022723"/>
    </source>
</evidence>
<dbReference type="GO" id="GO:0008615">
    <property type="term" value="P:pyridoxine biosynthetic process"/>
    <property type="evidence" value="ECO:0007669"/>
    <property type="project" value="TreeGrafter"/>
</dbReference>
<dbReference type="PANTHER" id="PTHR30004">
    <property type="entry name" value="4-HYDROXYTHREONINE-4-PHOSPHATE DEHYDROGENASE"/>
    <property type="match status" value="1"/>
</dbReference>
<reference evidence="4 5" key="1">
    <citation type="submission" date="2018-05" db="EMBL/GenBank/DDBJ databases">
        <title>Coraliomargarita sinensis sp. nov., isolated from a marine solar saltern.</title>
        <authorList>
            <person name="Zhou L.Y."/>
        </authorList>
    </citation>
    <scope>NUCLEOTIDE SEQUENCE [LARGE SCALE GENOMIC DNA]</scope>
    <source>
        <strain evidence="4 5">WN38</strain>
    </source>
</reference>
<dbReference type="GO" id="GO:0051287">
    <property type="term" value="F:NAD binding"/>
    <property type="evidence" value="ECO:0007669"/>
    <property type="project" value="InterPro"/>
</dbReference>
<evidence type="ECO:0000313" key="4">
    <source>
        <dbReference type="EMBL" id="PXA04441.1"/>
    </source>
</evidence>
<dbReference type="NCBIfam" id="TIGR00557">
    <property type="entry name" value="pdxA"/>
    <property type="match status" value="1"/>
</dbReference>
<dbReference type="GO" id="GO:0042823">
    <property type="term" value="P:pyridoxal phosphate biosynthetic process"/>
    <property type="evidence" value="ECO:0007669"/>
    <property type="project" value="TreeGrafter"/>
</dbReference>
<keyword evidence="2" id="KW-0560">Oxidoreductase</keyword>
<dbReference type="Gene3D" id="3.40.718.10">
    <property type="entry name" value="Isopropylmalate Dehydrogenase"/>
    <property type="match status" value="1"/>
</dbReference>
<dbReference type="PANTHER" id="PTHR30004:SF5">
    <property type="entry name" value="4-HYDROXYTHREONINE-4-PHOSPHATE DEHYDROGENASE"/>
    <property type="match status" value="1"/>
</dbReference>
<accession>A0A317ZM26</accession>
<dbReference type="GO" id="GO:0050570">
    <property type="term" value="F:4-hydroxythreonine-4-phosphate dehydrogenase activity"/>
    <property type="evidence" value="ECO:0007669"/>
    <property type="project" value="TreeGrafter"/>
</dbReference>
<evidence type="ECO:0000256" key="2">
    <source>
        <dbReference type="ARBA" id="ARBA00023002"/>
    </source>
</evidence>
<dbReference type="InterPro" id="IPR005255">
    <property type="entry name" value="PdxA_fam"/>
</dbReference>
<dbReference type="Proteomes" id="UP000247099">
    <property type="component" value="Unassembled WGS sequence"/>
</dbReference>
<keyword evidence="5" id="KW-1185">Reference proteome</keyword>
<dbReference type="RefSeq" id="WP_110130891.1">
    <property type="nucleotide sequence ID" value="NZ_QHJQ01000004.1"/>
</dbReference>
<evidence type="ECO:0000256" key="3">
    <source>
        <dbReference type="ARBA" id="ARBA00023027"/>
    </source>
</evidence>